<proteinExistence type="predicted"/>
<dbReference type="PANTHER" id="PTHR33514:SF13">
    <property type="entry name" value="PROTEIN ABCI12, CHLOROPLASTIC"/>
    <property type="match status" value="1"/>
</dbReference>
<evidence type="ECO:0000313" key="6">
    <source>
        <dbReference type="EMBL" id="MBC8544864.1"/>
    </source>
</evidence>
<dbReference type="InterPro" id="IPR003339">
    <property type="entry name" value="ABC/ECF_trnsptr_transmembrane"/>
</dbReference>
<evidence type="ECO:0000256" key="2">
    <source>
        <dbReference type="ARBA" id="ARBA00022692"/>
    </source>
</evidence>
<keyword evidence="2 5" id="KW-0812">Transmembrane</keyword>
<name>A0A926I223_9FIRM</name>
<dbReference type="RefSeq" id="WP_177713942.1">
    <property type="nucleotide sequence ID" value="NZ_JACRSQ010000034.1"/>
</dbReference>
<feature type="transmembrane region" description="Helical" evidence="5">
    <location>
        <begin position="81"/>
        <end position="100"/>
    </location>
</feature>
<keyword evidence="3 5" id="KW-1133">Transmembrane helix</keyword>
<feature type="transmembrane region" description="Helical" evidence="5">
    <location>
        <begin position="112"/>
        <end position="131"/>
    </location>
</feature>
<keyword evidence="4 5" id="KW-0472">Membrane</keyword>
<dbReference type="GO" id="GO:0005886">
    <property type="term" value="C:plasma membrane"/>
    <property type="evidence" value="ECO:0007669"/>
    <property type="project" value="UniProtKB-ARBA"/>
</dbReference>
<sequence length="231" mass="26291">MQRENLAVPVKLWALGCTIIGISLTDDTILTCVLVMAGFLYLAVQRNWRLLQSFGVFYGILAVLLYLIRNHGLHMVLFSEFYVLMFWNLFAVFLVGWDLITTPPGELSAFMSRIHMPTSAILGLLVMFRFFPTMKAELKNVWCSMRNRGLTAPAQFFLHPAESCEYVLVPLLLRCLQIADQLSVSAVARGAEAPGRRSSYYEKSMTLKDWCCFILWSAVTVLFLWKGGMRI</sequence>
<gene>
    <name evidence="6" type="ORF">H8730_15050</name>
</gene>
<reference evidence="6" key="1">
    <citation type="submission" date="2020-08" db="EMBL/GenBank/DDBJ databases">
        <title>Genome public.</title>
        <authorList>
            <person name="Liu C."/>
            <person name="Sun Q."/>
        </authorList>
    </citation>
    <scope>NUCLEOTIDE SEQUENCE</scope>
    <source>
        <strain evidence="6">NSJ-32</strain>
    </source>
</reference>
<organism evidence="6 7">
    <name type="scientific">Bianquea renquensis</name>
    <dbReference type="NCBI Taxonomy" id="2763661"/>
    <lineage>
        <taxon>Bacteria</taxon>
        <taxon>Bacillati</taxon>
        <taxon>Bacillota</taxon>
        <taxon>Clostridia</taxon>
        <taxon>Eubacteriales</taxon>
        <taxon>Bianqueaceae</taxon>
        <taxon>Bianquea</taxon>
    </lineage>
</organism>
<accession>A0A926I223</accession>
<dbReference type="CDD" id="cd16914">
    <property type="entry name" value="EcfT"/>
    <property type="match status" value="1"/>
</dbReference>
<dbReference type="AlphaFoldDB" id="A0A926I223"/>
<protein>
    <submittedName>
        <fullName evidence="6">Energy-coupling factor transporter transmembrane protein EcfT</fullName>
    </submittedName>
</protein>
<evidence type="ECO:0000256" key="4">
    <source>
        <dbReference type="ARBA" id="ARBA00023136"/>
    </source>
</evidence>
<evidence type="ECO:0000256" key="1">
    <source>
        <dbReference type="ARBA" id="ARBA00004141"/>
    </source>
</evidence>
<comment type="caution">
    <text evidence="6">The sequence shown here is derived from an EMBL/GenBank/DDBJ whole genome shotgun (WGS) entry which is preliminary data.</text>
</comment>
<comment type="subcellular location">
    <subcellularLocation>
        <location evidence="1">Membrane</location>
        <topology evidence="1">Multi-pass membrane protein</topology>
    </subcellularLocation>
</comment>
<dbReference type="Proteomes" id="UP000657006">
    <property type="component" value="Unassembled WGS sequence"/>
</dbReference>
<feature type="transmembrane region" description="Helical" evidence="5">
    <location>
        <begin position="12"/>
        <end position="44"/>
    </location>
</feature>
<evidence type="ECO:0000256" key="5">
    <source>
        <dbReference type="SAM" id="Phobius"/>
    </source>
</evidence>
<keyword evidence="7" id="KW-1185">Reference proteome</keyword>
<dbReference type="PANTHER" id="PTHR33514">
    <property type="entry name" value="PROTEIN ABCI12, CHLOROPLASTIC"/>
    <property type="match status" value="1"/>
</dbReference>
<feature type="transmembrane region" description="Helical" evidence="5">
    <location>
        <begin position="50"/>
        <end position="69"/>
    </location>
</feature>
<dbReference type="Pfam" id="PF02361">
    <property type="entry name" value="CbiQ"/>
    <property type="match status" value="1"/>
</dbReference>
<evidence type="ECO:0000256" key="3">
    <source>
        <dbReference type="ARBA" id="ARBA00022989"/>
    </source>
</evidence>
<feature type="transmembrane region" description="Helical" evidence="5">
    <location>
        <begin position="207"/>
        <end position="225"/>
    </location>
</feature>
<evidence type="ECO:0000313" key="7">
    <source>
        <dbReference type="Proteomes" id="UP000657006"/>
    </source>
</evidence>
<dbReference type="EMBL" id="JACRSQ010000034">
    <property type="protein sequence ID" value="MBC8544864.1"/>
    <property type="molecule type" value="Genomic_DNA"/>
</dbReference>